<dbReference type="EMBL" id="PZZN01000003">
    <property type="protein sequence ID" value="PTM44787.1"/>
    <property type="molecule type" value="Genomic_DNA"/>
</dbReference>
<gene>
    <name evidence="1" type="ORF">C8J24_2997</name>
</gene>
<keyword evidence="2" id="KW-1185">Reference proteome</keyword>
<sequence length="160" mass="17385">MTGPTVVANAERLTKAQLHAKIMRGVSRGIDNAGGKGRFADAVDLSTQALDKQLQGSMPSIEVLDRVMDIEPTVLDDWLRAKGKRLVDEDAVCDADDCGLLIARVLVMLNESEHPNGPGGRTIVPQEYLAGEKLMRDLHGASARWLQRCTELRQPLSAVA</sequence>
<organism evidence="1 2">
    <name type="scientific">Sphingomonas aerolata</name>
    <dbReference type="NCBI Taxonomy" id="185951"/>
    <lineage>
        <taxon>Bacteria</taxon>
        <taxon>Pseudomonadati</taxon>
        <taxon>Pseudomonadota</taxon>
        <taxon>Alphaproteobacteria</taxon>
        <taxon>Sphingomonadales</taxon>
        <taxon>Sphingomonadaceae</taxon>
        <taxon>Sphingomonas</taxon>
    </lineage>
</organism>
<evidence type="ECO:0000313" key="1">
    <source>
        <dbReference type="EMBL" id="PTM44787.1"/>
    </source>
</evidence>
<comment type="caution">
    <text evidence="1">The sequence shown here is derived from an EMBL/GenBank/DDBJ whole genome shotgun (WGS) entry which is preliminary data.</text>
</comment>
<proteinExistence type="predicted"/>
<evidence type="ECO:0000313" key="2">
    <source>
        <dbReference type="Proteomes" id="UP000240996"/>
    </source>
</evidence>
<dbReference type="AlphaFoldDB" id="A0A2T4YN04"/>
<protein>
    <submittedName>
        <fullName evidence="1">Uncharacterized protein</fullName>
    </submittedName>
</protein>
<name>A0A2T4YN04_9SPHN</name>
<reference evidence="1 2" key="1">
    <citation type="submission" date="2018-04" db="EMBL/GenBank/DDBJ databases">
        <title>Genomic Encyclopedia of Type Strains, Phase III (KMG-III): the genomes of soil and plant-associated and newly described type strains.</title>
        <authorList>
            <person name="Whitman W."/>
        </authorList>
    </citation>
    <scope>NUCLEOTIDE SEQUENCE [LARGE SCALE GENOMIC DNA]</scope>
    <source>
        <strain evidence="1 2">NW12</strain>
    </source>
</reference>
<dbReference type="Proteomes" id="UP000240996">
    <property type="component" value="Unassembled WGS sequence"/>
</dbReference>
<accession>A0A2T4YN04</accession>
<dbReference type="RefSeq" id="WP_107933598.1">
    <property type="nucleotide sequence ID" value="NZ_PZZN01000003.1"/>
</dbReference>